<protein>
    <recommendedName>
        <fullName evidence="12">SRCR domain-containing protein</fullName>
    </recommendedName>
</protein>
<dbReference type="PRINTS" id="PR00258">
    <property type="entry name" value="SPERACTRCPTR"/>
</dbReference>
<sequence>MSEDVEFVIPPKIEKNDVSELPNHNEESEFYEPYKPIEPHFNFDDDIDESKKVNLNVNNNLHDTENVPRTESDSQKYTEINELQISGEKTLKISESPYILRQDLEVLQNARLNIQPGVQIHFVPMVGITVHGQLKAIGTSEQQITLISQANTGYETAPKTQDDMKARLVDGPSPLEGRLQLLINGKWRSVCSNSRNWTIPDYETVCRQMGFQGGRFWNWMEKLQNFDPRLLFEEPECRGVEHSLFECHWNRHQLGAGVCDYHNDIGIQCLPLLESSSTNWRGLRFVNAESTRALSNGNTIYDHISKSELSHVNIIRAGAGRNRQVTAAIESIGVPPILRHVTIDYSAFTGINVTRSLSSFNFYDVTVRRSRGFGVFVNSSYGAAMMENCNINENGADGIRYVGHDLRFDERIDRSDIREFCTLAITAGQTYPIELQVEQSEFSASPKQCEQIFTTRPGYVLTVHFVNFVLKHNETAEVLVTDGNTENDRVLLDWSMRNYTRVQSVMSTKESIYIRFKAQARSQVLAFFRVTAGIFKSFDLNVTNSVVSDNGGRGVAIDNLRSSLHIHHSEVSNNNHIAGVHVTSGAGDVNVTHSKITYNHGDGVNITYYGGHRNISRSSLSRNDGYGFAIWLNQTRKDRAEYLPVNQTTTIEYSRIIGNLETGILHGNYCGDFWVNITGNLFNESLSNGIDIQTCWFDKQDGKKQRLLIGNNNFQHTNKIGIVISPALNIDGIIEHNHFYFGKYGAILIRNDQYVEFYDLFRTLPAKFLVQQNYFMRNQGVYVASLGLNSYTDKEIHSILFTRNFVQNNKIQEPFGQFDSENQPTDGEGMSGEGRLNPRSRVAAPVVISSSNVDVFRNIIYNRDSNYEVGSQVSDQSQILNVTYNYLGSKDEEKVFERLFHRKDRYDLAKIEYLPYLLHHNNPGTTLIYQIPNYIPRFYTDGSDKIGGEVDGLENLPPGTYEVERDINIRPGGKLILQSGTTLNFAPSVGMMVAGKLEARGVAPDDIIFTLKREPVNVNDTTEMMSTDGDFEAETEAIIPKVLPPQMPLRLLGGKSEHEGRLQVQIDGKWGTVCDYNWNIINAALVCHQLGLALNPNDWRLERNQIPGAGSSEEILLSNVRCTEHDTDFLKCRSERKGNFENSCTHEMDVGVRCFEGGWAGIRFGVLADRADIQFITVMKAGLFDYSTNIFKPAIQMDFARHNFDNIRVTENLHDGLGVVYSDIFSGTAVNNIKNSEFSKNYGNGVSLKQLGLQIQGSIIKNNFGSGISHDPVIGAYEQREIAGWFKLAPDFIATDFVYPVTEIPSRTEFIDVDQFQMKYIITKRVSPDEDEIEQTIRIRCQPGYVLGIQLLNPIENRSTEEIWIYDSHGGNSKSDIFQVKRDLSVFPLTTTSYGIILKYKSGMQPLGGAVLTLSSIPAPVQTIYNRIIRGPTPTLFVTSSKIQNNLRGLTATYYNRYLGEKGEHYLRKANESMLMRGCDISYNKEEAIFIHAPFWDAINSNISEVTVHVNRSIVADNGRGIRQFSKDVRSSNNLFHYVLQDTSVERNQAGGMEIQLPYVWQYNENFTHSVFFGNNTWSRNEKFSIVIDGHFAEVNVTGNQFLDNYCQTGLFSLKGMEKKLKIEHNKFSQNVGRFMIEFNSDSQSEILGEVFAVFQFNELRNNRHEETRIIPGGKSFFKGTRMNPIDPTSIISFGGIQKVQIFRNLISGNEQDYDLVAGVKSARLGNFLETSENWWGSRDPKYIDNRIFDFDDWNNHAEAIWRPFLIDDDIFGSVSASYKDDTTIDYDNLGGRIYHDTTLYARERPYIINRDITIMPNVTLNIGGGVQMEFAPNVGILVLGTLNARGGKSSRIIMRPITKLAADYTRVERSIENMAIQDSVRLCTNRNCTNDGPENQEIREGFLEYFNHTTLQWVPICDRRFTERNAQVVCRELGFSPLNIFFSHDQRIEYHTNSLTRIWTWVEPFECSGDESRMELCPERLNGQLYGRRHECKWDDAFVFVSCLGDIDTKPYWGGIRFANPDFEDHSYQERLYDHRFSDSRKKQESFLEFTTLQRAGLLHGEKSPAIQVISKTPTISSVDIEESAYHGVNLISPRGSMHLNLINIDKSLGQGINAISLTGEGRDSDESSYTPLKNLDLPYNIFSMIDICDVSKEITIEERVLVYYKYDNNPVNCVKIFKSAFSVKPLGFRLLQSNLFNHSKEYGRPDSIHLYDGDIYNLTAKHIGTVQANSENERDLFKTFESILSVRLIASGAPARHGFIAEVVTLPMSAIGFSRDAQHNISNCEISQTTGSAVTYTSAGEVSPILTLERNRIIKNCIQLYGNFSTCEATVKIDVQNMHSFFFRNNLLQENQGGIAVRADSRGTATSLRAHINNNVFYKNKNRPALFAEGRHGSPYQEVIIYKNYFTQNQAGYEDVIALRQCVSNFSYNYVHSNVGGRIIEISGFDKVRLPIYQTTTHNGFYSNVATDWRGRTTVVAGTAGQSYIDNIFFNPDNDYEMITVNRSLFEVQFWNSTRDIYKTKIDATYNYWNWNETLAVSSRIKDRADDPTLLEVQYLPLHMNNLTILDGGKCPPGWSLVFDTCYMYVGAPMTFYEARDFCRSDNASLPFIRDDTSQLWFFLQQNMQHLRYAEQVWIQDYDFVDKCTVFIYNKVEFDECSKRNGFICEIDPKIIINPLSWQADIVAISVITLFVCGLLFMCCIGYLWWAKSKHRHVQRLERRNSIRQSIRSLNMIDPQGSMRRRGYMNGRSVDSLSKSTGTDYKKMMSNGSIDSMDKSVLTSETSYGVYDTNPNPTRYNEYSIQPTKRYSPPDTPQKSKYAIPPTPPVDAFELSYRNDGFKDNSTIYTNTTRNNSLSTAINEDTPIIHQVDTDEYGSDYYGNASTLPIRAKGENLSFLNELKHRLPEYEAPTLNSGHSSFQQPHERSSNNSQLSSFAYQPQKPTVRKNEIPVHPAPDIRRPDSYMKAVKPRESIIPKNNEYGRPKTLYEASDEGKRPTIPPPPQPYHRSKSEALLETNFDDAEVPSNMLTADNRSHSQPLETEF</sequence>
<proteinExistence type="predicted"/>
<dbReference type="Gene3D" id="3.10.100.10">
    <property type="entry name" value="Mannose-Binding Protein A, subunit A"/>
    <property type="match status" value="1"/>
</dbReference>
<dbReference type="SMART" id="SM00202">
    <property type="entry name" value="SR"/>
    <property type="match status" value="3"/>
</dbReference>
<dbReference type="Proteomes" id="UP001107558">
    <property type="component" value="Chromosome 2"/>
</dbReference>
<dbReference type="Gene3D" id="2.160.20.10">
    <property type="entry name" value="Single-stranded right-handed beta-helix, Pectin lyase-like"/>
    <property type="match status" value="3"/>
</dbReference>
<dbReference type="InterPro" id="IPR001190">
    <property type="entry name" value="SRCR"/>
</dbReference>
<dbReference type="EMBL" id="JADBJN010000002">
    <property type="protein sequence ID" value="KAG5676518.1"/>
    <property type="molecule type" value="Genomic_DNA"/>
</dbReference>
<dbReference type="Gene3D" id="3.10.250.10">
    <property type="entry name" value="SRCR-like domain"/>
    <property type="match status" value="3"/>
</dbReference>
<evidence type="ECO:0000256" key="10">
    <source>
        <dbReference type="SAM" id="MobiDB-lite"/>
    </source>
</evidence>
<evidence type="ECO:0000313" key="14">
    <source>
        <dbReference type="Proteomes" id="UP001107558"/>
    </source>
</evidence>
<keyword evidence="3" id="KW-0732">Signal</keyword>
<evidence type="ECO:0000256" key="3">
    <source>
        <dbReference type="ARBA" id="ARBA00022729"/>
    </source>
</evidence>
<feature type="compositionally biased region" description="Basic and acidic residues" evidence="10">
    <location>
        <begin position="2946"/>
        <end position="2974"/>
    </location>
</feature>
<evidence type="ECO:0000256" key="6">
    <source>
        <dbReference type="ARBA" id="ARBA00023136"/>
    </source>
</evidence>
<dbReference type="InterPro" id="IPR011050">
    <property type="entry name" value="Pectin_lyase_fold/virulence"/>
</dbReference>
<dbReference type="CDD" id="cd00037">
    <property type="entry name" value="CLECT"/>
    <property type="match status" value="1"/>
</dbReference>
<dbReference type="FunFam" id="3.10.250.10:FF:000016">
    <property type="entry name" value="Scavenger receptor cysteine-rich protein type 12"/>
    <property type="match status" value="2"/>
</dbReference>
<keyword evidence="2 11" id="KW-0812">Transmembrane</keyword>
<feature type="disulfide bond" evidence="9">
    <location>
        <begin position="1968"/>
        <end position="1978"/>
    </location>
</feature>
<evidence type="ECO:0000256" key="9">
    <source>
        <dbReference type="PROSITE-ProRule" id="PRU00196"/>
    </source>
</evidence>
<keyword evidence="7 9" id="KW-1015">Disulfide bond</keyword>
<dbReference type="PROSITE" id="PS00420">
    <property type="entry name" value="SRCR_1"/>
    <property type="match status" value="1"/>
</dbReference>
<feature type="compositionally biased region" description="Polar residues" evidence="10">
    <location>
        <begin position="2912"/>
        <end position="2942"/>
    </location>
</feature>
<dbReference type="InterPro" id="IPR053243">
    <property type="entry name" value="SJ_maturation_regulator"/>
</dbReference>
<name>A0A9J6C4M8_POLVA</name>
<evidence type="ECO:0000313" key="13">
    <source>
        <dbReference type="EMBL" id="KAG5676518.1"/>
    </source>
</evidence>
<feature type="disulfide bond" evidence="9">
    <location>
        <begin position="237"/>
        <end position="247"/>
    </location>
</feature>
<dbReference type="GO" id="GO:0016020">
    <property type="term" value="C:membrane"/>
    <property type="evidence" value="ECO:0007669"/>
    <property type="project" value="UniProtKB-SubCell"/>
</dbReference>
<evidence type="ECO:0000256" key="7">
    <source>
        <dbReference type="ARBA" id="ARBA00023157"/>
    </source>
</evidence>
<evidence type="ECO:0000256" key="2">
    <source>
        <dbReference type="ARBA" id="ARBA00022692"/>
    </source>
</evidence>
<dbReference type="PROSITE" id="PS50287">
    <property type="entry name" value="SRCR_2"/>
    <property type="match status" value="3"/>
</dbReference>
<dbReference type="SMART" id="SM00710">
    <property type="entry name" value="PbH1"/>
    <property type="match status" value="16"/>
</dbReference>
<dbReference type="SUPFAM" id="SSF56487">
    <property type="entry name" value="SRCR-like"/>
    <property type="match status" value="3"/>
</dbReference>
<evidence type="ECO:0000256" key="8">
    <source>
        <dbReference type="ARBA" id="ARBA00023180"/>
    </source>
</evidence>
<dbReference type="InterPro" id="IPR016187">
    <property type="entry name" value="CTDL_fold"/>
</dbReference>
<feature type="region of interest" description="Disordered" evidence="10">
    <location>
        <begin position="2910"/>
        <end position="3044"/>
    </location>
</feature>
<reference evidence="13" key="1">
    <citation type="submission" date="2021-03" db="EMBL/GenBank/DDBJ databases">
        <title>Chromosome level genome of the anhydrobiotic midge Polypedilum vanderplanki.</title>
        <authorList>
            <person name="Yoshida Y."/>
            <person name="Kikawada T."/>
            <person name="Gusev O."/>
        </authorList>
    </citation>
    <scope>NUCLEOTIDE SEQUENCE</scope>
    <source>
        <strain evidence="13">NIAS01</strain>
        <tissue evidence="13">Whole body or cell culture</tissue>
    </source>
</reference>
<evidence type="ECO:0000259" key="12">
    <source>
        <dbReference type="PROSITE" id="PS50287"/>
    </source>
</evidence>
<dbReference type="InterPro" id="IPR039448">
    <property type="entry name" value="Beta_helix"/>
</dbReference>
<dbReference type="GO" id="GO:0045217">
    <property type="term" value="P:cell-cell junction maintenance"/>
    <property type="evidence" value="ECO:0007669"/>
    <property type="project" value="TreeGrafter"/>
</dbReference>
<dbReference type="SUPFAM" id="SSF56436">
    <property type="entry name" value="C-type lectin-like"/>
    <property type="match status" value="1"/>
</dbReference>
<comment type="caution">
    <text evidence="9">Lacks conserved residue(s) required for the propagation of feature annotation.</text>
</comment>
<dbReference type="InterPro" id="IPR012334">
    <property type="entry name" value="Pectin_lyas_fold"/>
</dbReference>
<feature type="disulfide bond" evidence="9">
    <location>
        <begin position="1122"/>
        <end position="1132"/>
    </location>
</feature>
<dbReference type="Pfam" id="PF00530">
    <property type="entry name" value="SRCR"/>
    <property type="match status" value="3"/>
</dbReference>
<accession>A0A9J6C4M8</accession>
<feature type="domain" description="SRCR" evidence="12">
    <location>
        <begin position="1881"/>
        <end position="2005"/>
    </location>
</feature>
<keyword evidence="4" id="KW-0677">Repeat</keyword>
<feature type="transmembrane region" description="Helical" evidence="11">
    <location>
        <begin position="2684"/>
        <end position="2708"/>
    </location>
</feature>
<dbReference type="Pfam" id="PF13229">
    <property type="entry name" value="Beta_helix"/>
    <property type="match status" value="1"/>
</dbReference>
<keyword evidence="5 11" id="KW-1133">Transmembrane helix</keyword>
<dbReference type="InterPro" id="IPR036772">
    <property type="entry name" value="SRCR-like_dom_sf"/>
</dbReference>
<keyword evidence="14" id="KW-1185">Reference proteome</keyword>
<dbReference type="InterPro" id="IPR006626">
    <property type="entry name" value="PbH1"/>
</dbReference>
<dbReference type="PANTHER" id="PTHR47653">
    <property type="entry name" value="PROTEIN BARK BEETLE"/>
    <property type="match status" value="1"/>
</dbReference>
<evidence type="ECO:0000256" key="1">
    <source>
        <dbReference type="ARBA" id="ARBA00004167"/>
    </source>
</evidence>
<dbReference type="OrthoDB" id="536948at2759"/>
<organism evidence="13 14">
    <name type="scientific">Polypedilum vanderplanki</name>
    <name type="common">Sleeping chironomid midge</name>
    <dbReference type="NCBI Taxonomy" id="319348"/>
    <lineage>
        <taxon>Eukaryota</taxon>
        <taxon>Metazoa</taxon>
        <taxon>Ecdysozoa</taxon>
        <taxon>Arthropoda</taxon>
        <taxon>Hexapoda</taxon>
        <taxon>Insecta</taxon>
        <taxon>Pterygota</taxon>
        <taxon>Neoptera</taxon>
        <taxon>Endopterygota</taxon>
        <taxon>Diptera</taxon>
        <taxon>Nematocera</taxon>
        <taxon>Chironomoidea</taxon>
        <taxon>Chironomidae</taxon>
        <taxon>Chironominae</taxon>
        <taxon>Polypedilum</taxon>
        <taxon>Polypedilum</taxon>
    </lineage>
</organism>
<evidence type="ECO:0000256" key="5">
    <source>
        <dbReference type="ARBA" id="ARBA00022989"/>
    </source>
</evidence>
<feature type="region of interest" description="Disordered" evidence="10">
    <location>
        <begin position="2786"/>
        <end position="2824"/>
    </location>
</feature>
<evidence type="ECO:0000256" key="4">
    <source>
        <dbReference type="ARBA" id="ARBA00022737"/>
    </source>
</evidence>
<keyword evidence="8" id="KW-0325">Glycoprotein</keyword>
<feature type="compositionally biased region" description="Polar residues" evidence="10">
    <location>
        <begin position="2786"/>
        <end position="2807"/>
    </location>
</feature>
<dbReference type="InterPro" id="IPR016186">
    <property type="entry name" value="C-type_lectin-like/link_sf"/>
</dbReference>
<evidence type="ECO:0000256" key="11">
    <source>
        <dbReference type="SAM" id="Phobius"/>
    </source>
</evidence>
<gene>
    <name evidence="13" type="ORF">PVAND_006347</name>
</gene>
<dbReference type="PANTHER" id="PTHR47653:SF1">
    <property type="entry name" value="DELETED IN MALIGNANT BRAIN TUMORS 1 PROTEIN"/>
    <property type="match status" value="1"/>
</dbReference>
<dbReference type="SUPFAM" id="SSF51126">
    <property type="entry name" value="Pectin lyase-like"/>
    <property type="match status" value="5"/>
</dbReference>
<keyword evidence="6 11" id="KW-0472">Membrane</keyword>
<feature type="compositionally biased region" description="Polar residues" evidence="10">
    <location>
        <begin position="3027"/>
        <end position="3044"/>
    </location>
</feature>
<feature type="domain" description="SRCR" evidence="12">
    <location>
        <begin position="166"/>
        <end position="270"/>
    </location>
</feature>
<feature type="region of interest" description="Disordered" evidence="10">
    <location>
        <begin position="816"/>
        <end position="835"/>
    </location>
</feature>
<comment type="caution">
    <text evidence="13">The sequence shown here is derived from an EMBL/GenBank/DDBJ whole genome shotgun (WGS) entry which is preliminary data.</text>
</comment>
<feature type="domain" description="SRCR" evidence="12">
    <location>
        <begin position="1049"/>
        <end position="1155"/>
    </location>
</feature>
<comment type="subcellular location">
    <subcellularLocation>
        <location evidence="1">Membrane</location>
        <topology evidence="1">Single-pass membrane protein</topology>
    </subcellularLocation>
</comment>